<dbReference type="InterPro" id="IPR043725">
    <property type="entry name" value="DUF5667"/>
</dbReference>
<evidence type="ECO:0000256" key="2">
    <source>
        <dbReference type="SAM" id="SignalP"/>
    </source>
</evidence>
<sequence length="1030" mass="114517">MKHNFSIFLLITIVLSYYAADARAEDLPDFYIEKLTFANDGELSFTWGNKGKGKVAAPVVDVYYEFTNSLGVVVGSPMKIIQNSGNSFLIPGASQLVHLKESDSSAEAKYIFNPPQGATTLLIRMDAEKKIAETNENNNLASVAVPLPDIFIEKMNYGTSEVSFTRGNKGSGKLSIPIDVVYQFLDISGDPVGSQLKFFDSPTNSFYSPGGSSVKHIKKIDGSSEAAYIFNPPQGAVSLQIQMDPGNKINEVPSSKANNQASIVIPIFPDLTFGAITYTEGKFTVEVKNIGEGVAATKTSDAIVLFGTWLDATGKEVEMPATSVAAGFEPIAGKSSLTKTFEESADPNFFTFLQPPSEVVKLRLTIDFYGEVEELNEENNTVYLNLTYPDIAFGAVSYTPEKLEFEIKNIGSALSGKVLVQMSWVDKDGNEKGIGANPNAFHSAEISGLAPNASKTFVRQSQDYPYLYSPPAGGKKLRLKIVSNEPPEFVLSNNETYLEEIKLPDLAFGSVTYTEDELIVEVWNIGNVVADPPGDNSITFYGTWISAKGKELPSPESAYGFGVTLSIAAGESFIQTYTKADFPNLMTFLPPPPEAKLLRLKLDPLNKLNELSEKNNQADLFKLEGETTGEELAEKDEDLIVDEVAQDIVEDSADEKEESDSAKDPRILPGNPLYTFKSAFGEIKLFFTFDEQKKVELNLKHASQKMLEINKLVDAGKIKQAAKHLKKYGKDLEKLDGLLEKAANKDVERAAKLNEKVLRSELKHQFIIGKLERKAEEGEKSAIEEERSKILEHLAKNITAFEDSARVETVLRRSFSNNGTPLRPMRNLEVLKAVEERVPEEAKDAIRRVQEDSLQRLANQLSMLPEERQQILPEYVRRGGGSEKGYLDTLEDMRLRDSTSEIQSIVDRAEEEIFQKVRDRAERLKNLDELKNIEERRREVEAQRSRTLSPRTPMRTDEMVPERVPSDDQSRPVKQTACTQEYNPVCGTDGRTYPNRCIAERQNRIAVRYEGECRSNIDSAPRDGTSNSRD</sequence>
<dbReference type="SUPFAM" id="SSF100895">
    <property type="entry name" value="Kazal-type serine protease inhibitors"/>
    <property type="match status" value="1"/>
</dbReference>
<comment type="caution">
    <text evidence="4">The sequence shown here is derived from an EMBL/GenBank/DDBJ whole genome shotgun (WGS) entry which is preliminary data.</text>
</comment>
<dbReference type="Gene3D" id="2.60.40.10">
    <property type="entry name" value="Immunoglobulins"/>
    <property type="match status" value="2"/>
</dbReference>
<dbReference type="AlphaFoldDB" id="A0A1G2RKD7"/>
<feature type="compositionally biased region" description="Basic and acidic residues" evidence="1">
    <location>
        <begin position="954"/>
        <end position="971"/>
    </location>
</feature>
<dbReference type="Pfam" id="PF18915">
    <property type="entry name" value="DUF5667"/>
    <property type="match status" value="1"/>
</dbReference>
<gene>
    <name evidence="4" type="ORF">A2940_00220</name>
</gene>
<evidence type="ECO:0000259" key="3">
    <source>
        <dbReference type="PROSITE" id="PS51465"/>
    </source>
</evidence>
<dbReference type="Gene3D" id="3.30.60.30">
    <property type="match status" value="1"/>
</dbReference>
<keyword evidence="2" id="KW-0732">Signal</keyword>
<feature type="signal peptide" evidence="2">
    <location>
        <begin position="1"/>
        <end position="24"/>
    </location>
</feature>
<dbReference type="Proteomes" id="UP000178421">
    <property type="component" value="Unassembled WGS sequence"/>
</dbReference>
<dbReference type="PROSITE" id="PS51465">
    <property type="entry name" value="KAZAL_2"/>
    <property type="match status" value="1"/>
</dbReference>
<proteinExistence type="predicted"/>
<dbReference type="InterPro" id="IPR036058">
    <property type="entry name" value="Kazal_dom_sf"/>
</dbReference>
<feature type="region of interest" description="Disordered" evidence="1">
    <location>
        <begin position="937"/>
        <end position="976"/>
    </location>
</feature>
<dbReference type="InterPro" id="IPR002350">
    <property type="entry name" value="Kazal_dom"/>
</dbReference>
<evidence type="ECO:0000256" key="1">
    <source>
        <dbReference type="SAM" id="MobiDB-lite"/>
    </source>
</evidence>
<protein>
    <recommendedName>
        <fullName evidence="3">Kazal-like domain-containing protein</fullName>
    </recommendedName>
</protein>
<dbReference type="SMART" id="SM00280">
    <property type="entry name" value="KAZAL"/>
    <property type="match status" value="1"/>
</dbReference>
<dbReference type="EMBL" id="MHUH01000023">
    <property type="protein sequence ID" value="OHA72968.1"/>
    <property type="molecule type" value="Genomic_DNA"/>
</dbReference>
<reference evidence="4 5" key="1">
    <citation type="journal article" date="2016" name="Nat. Commun.">
        <title>Thousands of microbial genomes shed light on interconnected biogeochemical processes in an aquifer system.</title>
        <authorList>
            <person name="Anantharaman K."/>
            <person name="Brown C.T."/>
            <person name="Hug L.A."/>
            <person name="Sharon I."/>
            <person name="Castelle C.J."/>
            <person name="Probst A.J."/>
            <person name="Thomas B.C."/>
            <person name="Singh A."/>
            <person name="Wilkins M.J."/>
            <person name="Karaoz U."/>
            <person name="Brodie E.L."/>
            <person name="Williams K.H."/>
            <person name="Hubbard S.S."/>
            <person name="Banfield J.F."/>
        </authorList>
    </citation>
    <scope>NUCLEOTIDE SEQUENCE [LARGE SCALE GENOMIC DNA]</scope>
</reference>
<accession>A0A1G2RKD7</accession>
<evidence type="ECO:0000313" key="4">
    <source>
        <dbReference type="EMBL" id="OHA72968.1"/>
    </source>
</evidence>
<organism evidence="4 5">
    <name type="scientific">Candidatus Wildermuthbacteria bacterium RIFCSPLOWO2_01_FULL_48_29</name>
    <dbReference type="NCBI Taxonomy" id="1802462"/>
    <lineage>
        <taxon>Bacteria</taxon>
        <taxon>Candidatus Wildermuthiibacteriota</taxon>
    </lineage>
</organism>
<feature type="domain" description="Kazal-like" evidence="3">
    <location>
        <begin position="963"/>
        <end position="1015"/>
    </location>
</feature>
<feature type="chain" id="PRO_5009584269" description="Kazal-like domain-containing protein" evidence="2">
    <location>
        <begin position="25"/>
        <end position="1030"/>
    </location>
</feature>
<name>A0A1G2RKD7_9BACT</name>
<dbReference type="InterPro" id="IPR013783">
    <property type="entry name" value="Ig-like_fold"/>
</dbReference>
<dbReference type="CDD" id="cd00104">
    <property type="entry name" value="KAZAL_FS"/>
    <property type="match status" value="1"/>
</dbReference>
<dbReference type="Pfam" id="PF00050">
    <property type="entry name" value="Kazal_1"/>
    <property type="match status" value="1"/>
</dbReference>
<evidence type="ECO:0000313" key="5">
    <source>
        <dbReference type="Proteomes" id="UP000178421"/>
    </source>
</evidence>